<dbReference type="InterPro" id="IPR001791">
    <property type="entry name" value="Laminin_G"/>
</dbReference>
<dbReference type="FunFam" id="3.80.10.10:FF:000002">
    <property type="entry name" value="Slit guidance ligand 2"/>
    <property type="match status" value="3"/>
</dbReference>
<keyword evidence="2" id="KW-0217">Developmental protein</keyword>
<keyword evidence="9" id="KW-0325">Glycoprotein</keyword>
<evidence type="ECO:0000259" key="14">
    <source>
        <dbReference type="PROSITE" id="PS50026"/>
    </source>
</evidence>
<dbReference type="OMA" id="ETKCQNN"/>
<dbReference type="Gene3D" id="2.60.120.200">
    <property type="match status" value="1"/>
</dbReference>
<dbReference type="InterPro" id="IPR000742">
    <property type="entry name" value="EGF"/>
</dbReference>
<dbReference type="SMART" id="SM00179">
    <property type="entry name" value="EGF_CA"/>
    <property type="match status" value="7"/>
</dbReference>
<comment type="subcellular location">
    <subcellularLocation>
        <location evidence="1">Secreted</location>
    </subcellularLocation>
</comment>
<dbReference type="PROSITE" id="PS01187">
    <property type="entry name" value="EGF_CA"/>
    <property type="match status" value="2"/>
</dbReference>
<keyword evidence="7" id="KW-0677">Repeat</keyword>
<dbReference type="EMBL" id="JAPWDV010000001">
    <property type="protein sequence ID" value="KAJ6223531.1"/>
    <property type="molecule type" value="Genomic_DNA"/>
</dbReference>
<feature type="signal peptide" evidence="11">
    <location>
        <begin position="1"/>
        <end position="21"/>
    </location>
</feature>
<dbReference type="InterPro" id="IPR003591">
    <property type="entry name" value="Leu-rich_rpt_typical-subtyp"/>
</dbReference>
<evidence type="ECO:0000256" key="6">
    <source>
        <dbReference type="ARBA" id="ARBA00022729"/>
    </source>
</evidence>
<dbReference type="SUPFAM" id="SSF49899">
    <property type="entry name" value="Concanavalin A-like lectins/glucanases"/>
    <property type="match status" value="1"/>
</dbReference>
<dbReference type="SMART" id="SM00181">
    <property type="entry name" value="EGF"/>
    <property type="match status" value="7"/>
</dbReference>
<evidence type="ECO:0000256" key="1">
    <source>
        <dbReference type="ARBA" id="ARBA00004613"/>
    </source>
</evidence>
<dbReference type="PROSITE" id="PS01225">
    <property type="entry name" value="CTCK_2"/>
    <property type="match status" value="1"/>
</dbReference>
<evidence type="ECO:0008006" key="17">
    <source>
        <dbReference type="Google" id="ProtNLM"/>
    </source>
</evidence>
<dbReference type="SMART" id="SM00041">
    <property type="entry name" value="CT"/>
    <property type="match status" value="1"/>
</dbReference>
<dbReference type="GO" id="GO:0007399">
    <property type="term" value="P:nervous system development"/>
    <property type="evidence" value="ECO:0007669"/>
    <property type="project" value="UniProtKB-ARBA"/>
</dbReference>
<dbReference type="SMART" id="SM00282">
    <property type="entry name" value="LamG"/>
    <property type="match status" value="1"/>
</dbReference>
<dbReference type="PROSITE" id="PS01186">
    <property type="entry name" value="EGF_2"/>
    <property type="match status" value="7"/>
</dbReference>
<keyword evidence="8 10" id="KW-1015">Disulfide bond</keyword>
<dbReference type="Pfam" id="PF00054">
    <property type="entry name" value="Laminin_G_1"/>
    <property type="match status" value="1"/>
</dbReference>
<proteinExistence type="predicted"/>
<dbReference type="Pfam" id="PF13855">
    <property type="entry name" value="LRR_8"/>
    <property type="match status" value="5"/>
</dbReference>
<dbReference type="SUPFAM" id="SSF57196">
    <property type="entry name" value="EGF/Laminin"/>
    <property type="match status" value="6"/>
</dbReference>
<dbReference type="InterPro" id="IPR001611">
    <property type="entry name" value="Leu-rich_rpt"/>
</dbReference>
<evidence type="ECO:0000313" key="15">
    <source>
        <dbReference type="EMBL" id="KAJ6223531.1"/>
    </source>
</evidence>
<dbReference type="InterPro" id="IPR013320">
    <property type="entry name" value="ConA-like_dom_sf"/>
</dbReference>
<dbReference type="GO" id="GO:0005509">
    <property type="term" value="F:calcium ion binding"/>
    <property type="evidence" value="ECO:0007669"/>
    <property type="project" value="InterPro"/>
</dbReference>
<comment type="caution">
    <text evidence="10">Lacks conserved residue(s) required for the propagation of feature annotation.</text>
</comment>
<dbReference type="InterPro" id="IPR000152">
    <property type="entry name" value="EGF-type_Asp/Asn_hydroxyl_site"/>
</dbReference>
<evidence type="ECO:0000256" key="4">
    <source>
        <dbReference type="ARBA" id="ARBA00022536"/>
    </source>
</evidence>
<protein>
    <recommendedName>
        <fullName evidence="17">Protein slit</fullName>
    </recommendedName>
</protein>
<keyword evidence="3" id="KW-0964">Secreted</keyword>
<feature type="disulfide bond" evidence="10">
    <location>
        <begin position="1070"/>
        <end position="1079"/>
    </location>
</feature>
<feature type="disulfide bond" evidence="10">
    <location>
        <begin position="1029"/>
        <end position="1038"/>
    </location>
</feature>
<name>A0A9Q0MCT8_BLOTA</name>
<evidence type="ECO:0000259" key="13">
    <source>
        <dbReference type="PROSITE" id="PS50025"/>
    </source>
</evidence>
<feature type="domain" description="EGF-like" evidence="14">
    <location>
        <begin position="1129"/>
        <end position="1166"/>
    </location>
</feature>
<evidence type="ECO:0000256" key="8">
    <source>
        <dbReference type="ARBA" id="ARBA00023157"/>
    </source>
</evidence>
<dbReference type="FunFam" id="2.10.25.10:FF:000063">
    <property type="entry name" value="Slit guidance ligand 2"/>
    <property type="match status" value="1"/>
</dbReference>
<evidence type="ECO:0000256" key="5">
    <source>
        <dbReference type="ARBA" id="ARBA00022614"/>
    </source>
</evidence>
<dbReference type="Pfam" id="PF01462">
    <property type="entry name" value="LRRNT"/>
    <property type="match status" value="4"/>
</dbReference>
<dbReference type="CDD" id="cd00054">
    <property type="entry name" value="EGF_CA"/>
    <property type="match status" value="4"/>
</dbReference>
<feature type="domain" description="EGF-like" evidence="14">
    <location>
        <begin position="1348"/>
        <end position="1385"/>
    </location>
</feature>
<dbReference type="Proteomes" id="UP001142055">
    <property type="component" value="Chromosome 1"/>
</dbReference>
<dbReference type="CDD" id="cd00110">
    <property type="entry name" value="LamG"/>
    <property type="match status" value="1"/>
</dbReference>
<dbReference type="FunFam" id="2.10.25.10:FF:000004">
    <property type="entry name" value="Neurogenic locus notch 1"/>
    <property type="match status" value="2"/>
</dbReference>
<dbReference type="FunFam" id="2.10.25.10:FF:000556">
    <property type="entry name" value="Blast:Protein slit"/>
    <property type="match status" value="1"/>
</dbReference>
<gene>
    <name evidence="15" type="ORF">RDWZM_002076</name>
</gene>
<organism evidence="15 16">
    <name type="scientific">Blomia tropicalis</name>
    <name type="common">Mite</name>
    <dbReference type="NCBI Taxonomy" id="40697"/>
    <lineage>
        <taxon>Eukaryota</taxon>
        <taxon>Metazoa</taxon>
        <taxon>Ecdysozoa</taxon>
        <taxon>Arthropoda</taxon>
        <taxon>Chelicerata</taxon>
        <taxon>Arachnida</taxon>
        <taxon>Acari</taxon>
        <taxon>Acariformes</taxon>
        <taxon>Sarcoptiformes</taxon>
        <taxon>Astigmata</taxon>
        <taxon>Glycyphagoidea</taxon>
        <taxon>Echimyopodidae</taxon>
        <taxon>Blomia</taxon>
    </lineage>
</organism>
<evidence type="ECO:0000313" key="16">
    <source>
        <dbReference type="Proteomes" id="UP001142055"/>
    </source>
</evidence>
<dbReference type="SUPFAM" id="SSF52058">
    <property type="entry name" value="L domain-like"/>
    <property type="match status" value="3"/>
</dbReference>
<evidence type="ECO:0000259" key="12">
    <source>
        <dbReference type="PROSITE" id="PS01225"/>
    </source>
</evidence>
<feature type="domain" description="Laminin G" evidence="13">
    <location>
        <begin position="1168"/>
        <end position="1342"/>
    </location>
</feature>
<dbReference type="InterPro" id="IPR032675">
    <property type="entry name" value="LRR_dom_sf"/>
</dbReference>
<feature type="domain" description="EGF-like" evidence="14">
    <location>
        <begin position="1003"/>
        <end position="1039"/>
    </location>
</feature>
<keyword evidence="4 10" id="KW-0245">EGF-like domain</keyword>
<sequence>MHFFTLAILCFILLGVHYSDAIDEYGVQLSFCPQECDCQGLTIDCARRGLTYVPKPLPDDVRRLNLEGNNLTALHRADFQRLSYLKLLQLMDNQIASLEPAIFDDLKSLERIRLNHNHLQFLPDNLFARNHQLYRIDLSFNQIMALTANSFYGLKSLKILHLDNNQLSCIEDESLNGLKELEILSLNQNNLTTIGINLLEGLKKLKSFRLSENPLICDCSLSWLGSWLRVHNRLGRATKCGSPYHLNGKLLADLYKRDFRCNTGDAYYDAFLQNDGTSQTCSIKPQCPFACSCQDGVVDCRNRNLTKIPDFIPENATELRLEQNSITEVPSRAFSNYRQLLRIDLSKNNISKIAEDAFHGLKSLNSLFLFGNEITDLPEAVFKGLSNIQVLFLNANRIKCLRRGIFADFKNLNLLSLYDNNIQSLAEGIFENLINIQTLHLGRNPFICDCNLRWLSEYLRDRPTLETSDARCEEPKRNNRKRFAQLHPDKFRCKGAEELRTRHADQCLVDNKCPKNCVCDGTIVDCSRQSLDSLPDDVPSFATELRLNDNRIARIPNINFFKRLPNLLKLDLRNNQLTEIEDGALQGAGMLQDLLLSSNQMKQIRPKMFAGLRNLTTLLLQDNQITCITNDTFSDLETLKILSINDNRIRCITSGAFVKTKQLAQLNLLSNPLNCNCHLRWFSNWIKLHTNVMVGNPRCHSPKPLFNVPIDDVENGDFKCDDIEEETECGPDGLCPARCTCTGNVVRCSGQKLKRFPRFIPSTTTELYLDANEITTIPSEIGQLSHLVKIDLSNNQISVLPSNMFQNLSNLQSLIMSYNKLQCIKSDAFKGLRSLRMLSLHGNDISMIPTGSFDDLKVTHLAIGANPFYCDCNLGWLAEWIQRTYSENGIARCSEPRTMSDKLLISAPPNHFICTGKPETKIMAKCDACYTFPCENGATCVSKPMLDYRCECTPGYHGPNCENKIDACFGNPCDNGGTCKVMEAGRFSCHCPSGYKGVRCEIDIDECEMNKCTNNSTCIDDIGTYRCECLTGYHGPLCEKKIDYCSNEFNPCKNGECHVRNDDTRYECVCSNGWSGPNCTINVDDCLENMCQNSGTCIDEINGYRCECQLGYAGQFCEIQPDVDMLYPQTSPCQHHDCMHGVCFLPPGSPDYICKCSPGYTGKRCDTLSSINFRNGSYLEFEPLSTKPMLNITLKFVTRKTNGVLFYFGEQHHLAVELFKGRIRISLDVGNYPVSTMFSYETVSDGTYHQVQFELIRKNFTMRVDHGVPRTIINEGVREYLEIQNSSLFVGGLPDSIAHEAVRNWHIWNATSLEGCMREFYINGNPPDLTMARQQYHVNPGCVEFDEVNHACLNHMCQHGKCVPSKGGQSYECKCKVGYSGPFCDQAPTCQKEIKRDFYYEKTCRSTKKLKLAMCVGSCGDGCCKAQKTKKRSIKLACSDGSKYTKQIEVIRKCGCSRKC</sequence>
<dbReference type="PROSITE" id="PS51450">
    <property type="entry name" value="LRR"/>
    <property type="match status" value="4"/>
</dbReference>
<feature type="domain" description="EGF-like" evidence="14">
    <location>
        <begin position="1041"/>
        <end position="1080"/>
    </location>
</feature>
<dbReference type="InterPro" id="IPR001881">
    <property type="entry name" value="EGF-like_Ca-bd_dom"/>
</dbReference>
<dbReference type="InterPro" id="IPR050541">
    <property type="entry name" value="LRR_TM_domain-containing"/>
</dbReference>
<dbReference type="PANTHER" id="PTHR24369:SF196">
    <property type="entry name" value="RETICULON 4 RECEPTOR LIKE 1"/>
    <property type="match status" value="1"/>
</dbReference>
<dbReference type="SMART" id="SM00364">
    <property type="entry name" value="LRR_BAC"/>
    <property type="match status" value="8"/>
</dbReference>
<feature type="domain" description="EGF-like" evidence="14">
    <location>
        <begin position="1082"/>
        <end position="1118"/>
    </location>
</feature>
<feature type="disulfide bond" evidence="10">
    <location>
        <begin position="1108"/>
        <end position="1117"/>
    </location>
</feature>
<reference evidence="15" key="1">
    <citation type="submission" date="2022-12" db="EMBL/GenBank/DDBJ databases">
        <title>Genome assemblies of Blomia tropicalis.</title>
        <authorList>
            <person name="Cui Y."/>
        </authorList>
    </citation>
    <scope>NUCLEOTIDE SEQUENCE</scope>
    <source>
        <tissue evidence="15">Adult mites</tissue>
    </source>
</reference>
<feature type="domain" description="EGF-like" evidence="14">
    <location>
        <begin position="964"/>
        <end position="1001"/>
    </location>
</feature>
<evidence type="ECO:0000256" key="11">
    <source>
        <dbReference type="SAM" id="SignalP"/>
    </source>
</evidence>
<dbReference type="FunFam" id="3.80.10.10:FF:000004">
    <property type="entry name" value="Slit guidance ligand 2"/>
    <property type="match status" value="1"/>
</dbReference>
<dbReference type="SMART" id="SM00368">
    <property type="entry name" value="LRR_RI"/>
    <property type="match status" value="4"/>
</dbReference>
<feature type="disulfide bond" evidence="10">
    <location>
        <begin position="952"/>
        <end position="961"/>
    </location>
</feature>
<dbReference type="GO" id="GO:0005576">
    <property type="term" value="C:extracellular region"/>
    <property type="evidence" value="ECO:0007669"/>
    <property type="project" value="UniProtKB-SubCell"/>
</dbReference>
<dbReference type="PROSITE" id="PS00010">
    <property type="entry name" value="ASX_HYDROXYL"/>
    <property type="match status" value="2"/>
</dbReference>
<dbReference type="InterPro" id="IPR006207">
    <property type="entry name" value="Cys_knot_C"/>
</dbReference>
<feature type="disulfide bond" evidence="10">
    <location>
        <begin position="1133"/>
        <end position="1143"/>
    </location>
</feature>
<dbReference type="SMART" id="SM00082">
    <property type="entry name" value="LRRCT"/>
    <property type="match status" value="4"/>
</dbReference>
<dbReference type="PANTHER" id="PTHR24369">
    <property type="entry name" value="ANTIGEN BSP, PUTATIVE-RELATED"/>
    <property type="match status" value="1"/>
</dbReference>
<dbReference type="SMART" id="SM00369">
    <property type="entry name" value="LRR_TYP"/>
    <property type="match status" value="18"/>
</dbReference>
<dbReference type="Gene3D" id="3.80.10.10">
    <property type="entry name" value="Ribonuclease Inhibitor"/>
    <property type="match status" value="5"/>
</dbReference>
<dbReference type="PROSITE" id="PS50025">
    <property type="entry name" value="LAM_G_DOMAIN"/>
    <property type="match status" value="1"/>
</dbReference>
<feature type="domain" description="CTCK" evidence="12">
    <location>
        <begin position="1384"/>
        <end position="1460"/>
    </location>
</feature>
<dbReference type="PROSITE" id="PS00022">
    <property type="entry name" value="EGF_1"/>
    <property type="match status" value="7"/>
</dbReference>
<dbReference type="Gene3D" id="2.10.25.10">
    <property type="entry name" value="Laminin"/>
    <property type="match status" value="7"/>
</dbReference>
<dbReference type="FunFam" id="2.10.25.10:FF:000054">
    <property type="entry name" value="Slit guidance ligand 2"/>
    <property type="match status" value="1"/>
</dbReference>
<dbReference type="Pfam" id="PF00008">
    <property type="entry name" value="EGF"/>
    <property type="match status" value="5"/>
</dbReference>
<dbReference type="Pfam" id="PF01463">
    <property type="entry name" value="LRRCT"/>
    <property type="match status" value="1"/>
</dbReference>
<evidence type="ECO:0000256" key="10">
    <source>
        <dbReference type="PROSITE-ProRule" id="PRU00076"/>
    </source>
</evidence>
<comment type="caution">
    <text evidence="15">The sequence shown here is derived from an EMBL/GenBank/DDBJ whole genome shotgun (WGS) entry which is preliminary data.</text>
</comment>
<dbReference type="GO" id="GO:0005886">
    <property type="term" value="C:plasma membrane"/>
    <property type="evidence" value="ECO:0007669"/>
    <property type="project" value="TreeGrafter"/>
</dbReference>
<evidence type="ECO:0000256" key="7">
    <source>
        <dbReference type="ARBA" id="ARBA00022737"/>
    </source>
</evidence>
<keyword evidence="16" id="KW-1185">Reference proteome</keyword>
<dbReference type="InterPro" id="IPR000372">
    <property type="entry name" value="LRRNT"/>
</dbReference>
<feature type="chain" id="PRO_5040136440" description="Protein slit" evidence="11">
    <location>
        <begin position="22"/>
        <end position="1460"/>
    </location>
</feature>
<evidence type="ECO:0000256" key="2">
    <source>
        <dbReference type="ARBA" id="ARBA00022473"/>
    </source>
</evidence>
<keyword evidence="6 11" id="KW-0732">Signal</keyword>
<feature type="domain" description="EGF-like" evidence="14">
    <location>
        <begin position="927"/>
        <end position="962"/>
    </location>
</feature>
<feature type="disulfide bond" evidence="10">
    <location>
        <begin position="1156"/>
        <end position="1165"/>
    </location>
</feature>
<feature type="disulfide bond" evidence="10">
    <location>
        <begin position="1352"/>
        <end position="1362"/>
    </location>
</feature>
<dbReference type="SMART" id="SM00365">
    <property type="entry name" value="LRR_SD22"/>
    <property type="match status" value="9"/>
</dbReference>
<dbReference type="PROSITE" id="PS01185">
    <property type="entry name" value="CTCK_1"/>
    <property type="match status" value="1"/>
</dbReference>
<dbReference type="InterPro" id="IPR000483">
    <property type="entry name" value="Cys-rich_flank_reg_C"/>
</dbReference>
<accession>A0A9Q0MCT8</accession>
<dbReference type="GO" id="GO:0048513">
    <property type="term" value="P:animal organ development"/>
    <property type="evidence" value="ECO:0007669"/>
    <property type="project" value="UniProtKB-ARBA"/>
</dbReference>
<dbReference type="PROSITE" id="PS50026">
    <property type="entry name" value="EGF_3"/>
    <property type="match status" value="7"/>
</dbReference>
<dbReference type="InterPro" id="IPR018097">
    <property type="entry name" value="EGF_Ca-bd_CS"/>
</dbReference>
<keyword evidence="5" id="KW-0433">Leucine-rich repeat</keyword>
<feature type="disulfide bond" evidence="10">
    <location>
        <begin position="1375"/>
        <end position="1384"/>
    </location>
</feature>
<evidence type="ECO:0000256" key="9">
    <source>
        <dbReference type="ARBA" id="ARBA00023180"/>
    </source>
</evidence>
<evidence type="ECO:0000256" key="3">
    <source>
        <dbReference type="ARBA" id="ARBA00022525"/>
    </source>
</evidence>
<dbReference type="SMART" id="SM00013">
    <property type="entry name" value="LRRNT"/>
    <property type="match status" value="4"/>
</dbReference>
<feature type="disulfide bond" evidence="10">
    <location>
        <begin position="991"/>
        <end position="1000"/>
    </location>
</feature>